<organism evidence="19 20">
    <name type="scientific">Ferrimonas balearica (strain DSM 9799 / CCM 4581 / KCTC 23876 / PAT)</name>
    <dbReference type="NCBI Taxonomy" id="550540"/>
    <lineage>
        <taxon>Bacteria</taxon>
        <taxon>Pseudomonadati</taxon>
        <taxon>Pseudomonadota</taxon>
        <taxon>Gammaproteobacteria</taxon>
        <taxon>Alteromonadales</taxon>
        <taxon>Ferrimonadaceae</taxon>
        <taxon>Ferrimonas</taxon>
    </lineage>
</organism>
<keyword evidence="9 14" id="KW-0479">Metal-binding</keyword>
<dbReference type="InterPro" id="IPR038266">
    <property type="entry name" value="NapC/NirT_cytc_sf"/>
</dbReference>
<keyword evidence="7 14" id="KW-0349">Heme</keyword>
<feature type="binding site" description="covalent" evidence="15">
    <location>
        <position position="52"/>
    </location>
    <ligand>
        <name>heme</name>
        <dbReference type="ChEBI" id="CHEBI:30413"/>
        <label>1</label>
    </ligand>
</feature>
<feature type="binding site" description="axial binding residue" evidence="16">
    <location>
        <position position="86"/>
    </location>
    <ligand>
        <name>heme</name>
        <dbReference type="ChEBI" id="CHEBI:30413"/>
        <label>2</label>
    </ligand>
    <ligandPart>
        <name>Fe</name>
        <dbReference type="ChEBI" id="CHEBI:18248"/>
    </ligandPart>
</feature>
<evidence type="ECO:0000256" key="6">
    <source>
        <dbReference type="ARBA" id="ARBA00022519"/>
    </source>
</evidence>
<dbReference type="GO" id="GO:0009055">
    <property type="term" value="F:electron transfer activity"/>
    <property type="evidence" value="ECO:0007669"/>
    <property type="project" value="UniProtKB-UniRule"/>
</dbReference>
<dbReference type="PANTHER" id="PTHR30333">
    <property type="entry name" value="CYTOCHROME C-TYPE PROTEIN"/>
    <property type="match status" value="1"/>
</dbReference>
<evidence type="ECO:0000256" key="5">
    <source>
        <dbReference type="ARBA" id="ARBA00022475"/>
    </source>
</evidence>
<dbReference type="GO" id="GO:0005886">
    <property type="term" value="C:plasma membrane"/>
    <property type="evidence" value="ECO:0007669"/>
    <property type="project" value="UniProtKB-SubCell"/>
</dbReference>
<keyword evidence="6 14" id="KW-0997">Cell inner membrane</keyword>
<dbReference type="NCBIfam" id="TIGR02162">
    <property type="entry name" value="torC"/>
    <property type="match status" value="1"/>
</dbReference>
<evidence type="ECO:0000256" key="8">
    <source>
        <dbReference type="ARBA" id="ARBA00022692"/>
    </source>
</evidence>
<dbReference type="Pfam" id="PF03264">
    <property type="entry name" value="Cytochrom_NNT"/>
    <property type="match status" value="1"/>
</dbReference>
<feature type="binding site" description="covalent" evidence="15">
    <location>
        <position position="55"/>
    </location>
    <ligand>
        <name>heme</name>
        <dbReference type="ChEBI" id="CHEBI:30413"/>
        <label>1</label>
    </ligand>
</feature>
<dbReference type="KEGG" id="fbl:Fbal_2195"/>
<feature type="binding site" description="covalent" evidence="15">
    <location>
        <position position="142"/>
    </location>
    <ligand>
        <name>heme</name>
        <dbReference type="ChEBI" id="CHEBI:30413"/>
        <label>3</label>
    </ligand>
</feature>
<dbReference type="GO" id="GO:0009061">
    <property type="term" value="P:anaerobic respiration"/>
    <property type="evidence" value="ECO:0007669"/>
    <property type="project" value="TreeGrafter"/>
</dbReference>
<feature type="binding site" description="axial binding residue" evidence="16">
    <location>
        <position position="343"/>
    </location>
    <ligand>
        <name>heme</name>
        <dbReference type="ChEBI" id="CHEBI:30413"/>
        <label>5</label>
    </ligand>
    <ligandPart>
        <name>Fe</name>
        <dbReference type="ChEBI" id="CHEBI:18248"/>
    </ligandPart>
</feature>
<evidence type="ECO:0000256" key="12">
    <source>
        <dbReference type="ARBA" id="ARBA00023004"/>
    </source>
</evidence>
<keyword evidence="5 14" id="KW-1003">Cell membrane</keyword>
<evidence type="ECO:0000256" key="7">
    <source>
        <dbReference type="ARBA" id="ARBA00022617"/>
    </source>
</evidence>
<dbReference type="InterPro" id="IPR005126">
    <property type="entry name" value="NapC/NirT_cyt_c_N"/>
</dbReference>
<feature type="domain" description="NapC/NirT cytochrome c N-terminal" evidence="18">
    <location>
        <begin position="15"/>
        <end position="187"/>
    </location>
</feature>
<keyword evidence="13 14" id="KW-0472">Membrane</keyword>
<dbReference type="GO" id="GO:0020037">
    <property type="term" value="F:heme binding"/>
    <property type="evidence" value="ECO:0007669"/>
    <property type="project" value="UniProtKB-UniRule"/>
</dbReference>
<evidence type="ECO:0000256" key="17">
    <source>
        <dbReference type="SAM" id="Phobius"/>
    </source>
</evidence>
<evidence type="ECO:0000256" key="14">
    <source>
        <dbReference type="PIRNR" id="PIRNR000014"/>
    </source>
</evidence>
<name>E1SVR7_FERBD</name>
<feature type="binding site" description="axial binding residue" evidence="16">
    <location>
        <position position="146"/>
    </location>
    <ligand>
        <name>heme</name>
        <dbReference type="ChEBI" id="CHEBI:30413"/>
        <label>3</label>
    </ligand>
    <ligandPart>
        <name>Fe</name>
        <dbReference type="ChEBI" id="CHEBI:18248"/>
    </ligandPart>
</feature>
<dbReference type="InterPro" id="IPR051174">
    <property type="entry name" value="Cytochrome_c-type_ET"/>
</dbReference>
<feature type="binding site" description="covalent" evidence="15">
    <location>
        <position position="82"/>
    </location>
    <ligand>
        <name>heme</name>
        <dbReference type="ChEBI" id="CHEBI:30413"/>
        <label>2</label>
    </ligand>
</feature>
<evidence type="ECO:0000313" key="20">
    <source>
        <dbReference type="Proteomes" id="UP000006683"/>
    </source>
</evidence>
<keyword evidence="11 17" id="KW-1133">Transmembrane helix</keyword>
<keyword evidence="12 14" id="KW-0408">Iron</keyword>
<keyword evidence="8 17" id="KW-0812">Transmembrane</keyword>
<sequence length="393" mass="43881">MLGRIKALWATMSRPAKHISLGTLTLGGFIAGVVFWGGFNTALEVANTEAFCISCHEMEDTVYVELQQTVHWSNSSGVRATCSDCHVPHNWTDKIARKMQASKEVWGHLFGTINTPEKFEAKRLELATHEWNRLSANGSLECKNCHNYDSMKWDEMSEAARTQMQRAAERDQSCIDCHKGIAHHLPKDMAAASGALAALQQQAVSHFKEGQSYYSIRQLPLFQDEGLTQKAGVLNAASPVTVVAKKGDVLEVEIAGWRKAKGFGRVITEAFGQNIREATLSKEAATDKALIQQSETKEDPLTGLPWQQVSFKLWMKSDDLVDNPQVLWQEAQQIYVKNCSTCHAQPAENHFDANTWPGMFAGMLNFVNLDGDTQELVLKYLQMHSSNYSDPHH</sequence>
<evidence type="ECO:0000313" key="19">
    <source>
        <dbReference type="EMBL" id="ADN76398.1"/>
    </source>
</evidence>
<evidence type="ECO:0000256" key="15">
    <source>
        <dbReference type="PIRSR" id="PIRSR000014-1"/>
    </source>
</evidence>
<dbReference type="EMBL" id="CP002209">
    <property type="protein sequence ID" value="ADN76398.1"/>
    <property type="molecule type" value="Genomic_DNA"/>
</dbReference>
<proteinExistence type="inferred from homology"/>
<dbReference type="FunFam" id="1.10.3820.10:FF:000001">
    <property type="entry name" value="Cytochrome c-type protein"/>
    <property type="match status" value="1"/>
</dbReference>
<dbReference type="Gene3D" id="1.10.3820.10">
    <property type="entry name" value="Di-heme elbow motif domain"/>
    <property type="match status" value="1"/>
</dbReference>
<dbReference type="PIRSF" id="PIRSF000014">
    <property type="entry name" value="4_hem_cytch_TorC"/>
    <property type="match status" value="1"/>
</dbReference>
<evidence type="ECO:0000256" key="11">
    <source>
        <dbReference type="ARBA" id="ARBA00022989"/>
    </source>
</evidence>
<feature type="binding site" description="axial binding residue" evidence="16">
    <location>
        <position position="56"/>
    </location>
    <ligand>
        <name>heme</name>
        <dbReference type="ChEBI" id="CHEBI:30413"/>
        <label>1</label>
    </ligand>
    <ligandPart>
        <name>Fe</name>
        <dbReference type="ChEBI" id="CHEBI:18248"/>
    </ligandPart>
</feature>
<dbReference type="InterPro" id="IPR009154">
    <property type="entry name" value="Membr-bd_4haem_cyt_TorC"/>
</dbReference>
<feature type="binding site" description="covalent" evidence="15">
    <location>
        <position position="339"/>
    </location>
    <ligand>
        <name>heme</name>
        <dbReference type="ChEBI" id="CHEBI:30413"/>
        <label>5</label>
    </ligand>
</feature>
<accession>E1SVR7</accession>
<dbReference type="RefSeq" id="WP_013345704.1">
    <property type="nucleotide sequence ID" value="NC_014541.1"/>
</dbReference>
<dbReference type="GO" id="GO:0005506">
    <property type="term" value="F:iron ion binding"/>
    <property type="evidence" value="ECO:0007669"/>
    <property type="project" value="UniProtKB-UniRule"/>
</dbReference>
<feature type="transmembrane region" description="Helical" evidence="17">
    <location>
        <begin position="21"/>
        <end position="39"/>
    </location>
</feature>
<evidence type="ECO:0000256" key="9">
    <source>
        <dbReference type="ARBA" id="ARBA00022723"/>
    </source>
</evidence>
<gene>
    <name evidence="19" type="ordered locus">Fbal_2195</name>
</gene>
<comment type="PTM">
    <text evidence="15">Binds 5 heme groups per subunit.</text>
</comment>
<evidence type="ECO:0000256" key="13">
    <source>
        <dbReference type="ARBA" id="ARBA00023136"/>
    </source>
</evidence>
<keyword evidence="10 14" id="KW-0249">Electron transport</keyword>
<dbReference type="GO" id="GO:0009276">
    <property type="term" value="C:Gram-negative-bacterium-type cell wall"/>
    <property type="evidence" value="ECO:0007669"/>
    <property type="project" value="UniProtKB-UniRule"/>
</dbReference>
<dbReference type="AlphaFoldDB" id="E1SVR7"/>
<dbReference type="OrthoDB" id="9782159at2"/>
<dbReference type="HOGENOM" id="CLU_058814_0_0_6"/>
<feature type="binding site" description="covalent" evidence="15">
    <location>
        <position position="342"/>
    </location>
    <ligand>
        <name>heme</name>
        <dbReference type="ChEBI" id="CHEBI:30413"/>
        <label>5</label>
    </ligand>
</feature>
<evidence type="ECO:0000256" key="16">
    <source>
        <dbReference type="PIRSR" id="PIRSR000014-2"/>
    </source>
</evidence>
<dbReference type="PANTHER" id="PTHR30333:SF1">
    <property type="entry name" value="CYTOCHROME C-TYPE PROTEIN NAPC"/>
    <property type="match status" value="1"/>
</dbReference>
<evidence type="ECO:0000256" key="3">
    <source>
        <dbReference type="ARBA" id="ARBA00007395"/>
    </source>
</evidence>
<evidence type="ECO:0000256" key="2">
    <source>
        <dbReference type="ARBA" id="ARBA00006417"/>
    </source>
</evidence>
<evidence type="ECO:0000256" key="1">
    <source>
        <dbReference type="ARBA" id="ARBA00004249"/>
    </source>
</evidence>
<keyword evidence="20" id="KW-1185">Reference proteome</keyword>
<feature type="binding site" description="covalent" evidence="15">
    <location>
        <position position="85"/>
    </location>
    <ligand>
        <name>heme</name>
        <dbReference type="ChEBI" id="CHEBI:30413"/>
        <label>2</label>
    </ligand>
</feature>
<feature type="binding site" description="covalent" evidence="15">
    <location>
        <position position="145"/>
    </location>
    <ligand>
        <name>heme</name>
        <dbReference type="ChEBI" id="CHEBI:30413"/>
        <label>3</label>
    </ligand>
</feature>
<evidence type="ECO:0000259" key="18">
    <source>
        <dbReference type="Pfam" id="PF03264"/>
    </source>
</evidence>
<evidence type="ECO:0000256" key="4">
    <source>
        <dbReference type="ARBA" id="ARBA00022448"/>
    </source>
</evidence>
<feature type="binding site" description="covalent" evidence="15">
    <location>
        <position position="174"/>
    </location>
    <ligand>
        <name>heme</name>
        <dbReference type="ChEBI" id="CHEBI:30413"/>
        <label>4</label>
    </ligand>
</feature>
<feature type="binding site" description="covalent" evidence="15">
    <location>
        <position position="177"/>
    </location>
    <ligand>
        <name>heme</name>
        <dbReference type="ChEBI" id="CHEBI:30413"/>
        <label>4</label>
    </ligand>
</feature>
<comment type="similarity">
    <text evidence="2 14">Belongs to the TorC/TorY family.</text>
</comment>
<dbReference type="eggNOG" id="COG3005">
    <property type="taxonomic scope" value="Bacteria"/>
</dbReference>
<feature type="binding site" description="axial binding residue" evidence="16">
    <location>
        <position position="178"/>
    </location>
    <ligand>
        <name>heme</name>
        <dbReference type="ChEBI" id="CHEBI:30413"/>
        <label>4</label>
    </ligand>
    <ligandPart>
        <name>Fe</name>
        <dbReference type="ChEBI" id="CHEBI:18248"/>
    </ligandPart>
</feature>
<dbReference type="STRING" id="550540.Fbal_2195"/>
<dbReference type="Proteomes" id="UP000006683">
    <property type="component" value="Chromosome"/>
</dbReference>
<keyword evidence="4 14" id="KW-0813">Transport</keyword>
<protein>
    <recommendedName>
        <fullName evidence="14">Cytochrome c-type protein</fullName>
    </recommendedName>
</protein>
<comment type="subcellular location">
    <subcellularLocation>
        <location evidence="1">Cell inner membrane</location>
        <topology evidence="1">Single-pass type II membrane protein</topology>
    </subcellularLocation>
</comment>
<dbReference type="GeneID" id="67182394"/>
<evidence type="ECO:0000256" key="10">
    <source>
        <dbReference type="ARBA" id="ARBA00022982"/>
    </source>
</evidence>
<dbReference type="SUPFAM" id="SSF48695">
    <property type="entry name" value="Multiheme cytochromes"/>
    <property type="match status" value="1"/>
</dbReference>
<comment type="similarity">
    <text evidence="3">Belongs to the NapC/NirT/NrfH family.</text>
</comment>
<dbReference type="InterPro" id="IPR036280">
    <property type="entry name" value="Multihaem_cyt_sf"/>
</dbReference>
<reference evidence="19 20" key="1">
    <citation type="journal article" date="2010" name="Stand. Genomic Sci.">
        <title>Complete genome sequence of Ferrimonas balearica type strain (PAT).</title>
        <authorList>
            <person name="Nolan M."/>
            <person name="Sikorski J."/>
            <person name="Davenport K."/>
            <person name="Lucas S."/>
            <person name="Glavina Del Rio T."/>
            <person name="Tice H."/>
            <person name="Cheng J."/>
            <person name="Goodwin L."/>
            <person name="Pitluck S."/>
            <person name="Liolios K."/>
            <person name="Ivanova N."/>
            <person name="Mavromatis K."/>
            <person name="Ovchinnikova G."/>
            <person name="Pati A."/>
            <person name="Chen A."/>
            <person name="Palaniappan K."/>
            <person name="Land M."/>
            <person name="Hauser L."/>
            <person name="Chang Y."/>
            <person name="Jeffries C."/>
            <person name="Tapia R."/>
            <person name="Brettin T."/>
            <person name="Detter J."/>
            <person name="Han C."/>
            <person name="Yasawong M."/>
            <person name="Rohde M."/>
            <person name="Tindall B."/>
            <person name="Goker M."/>
            <person name="Woyke T."/>
            <person name="Bristow J."/>
            <person name="Eisen J."/>
            <person name="Markowitz V."/>
            <person name="Hugenholtz P."/>
            <person name="Kyrpides N."/>
            <person name="Klenk H."/>
            <person name="Lapidus A."/>
        </authorList>
    </citation>
    <scope>NUCLEOTIDE SEQUENCE [LARGE SCALE GENOMIC DNA]</scope>
    <source>
        <strain evidence="20">DSM 9799 / CCM 4581 / KCTC 23876 / PAT</strain>
    </source>
</reference>